<dbReference type="Proteomes" id="UP000322000">
    <property type="component" value="Chromosome 21"/>
</dbReference>
<dbReference type="InterPro" id="IPR013024">
    <property type="entry name" value="GGCT-like"/>
</dbReference>
<dbReference type="PANTHER" id="PTHR12510">
    <property type="entry name" value="TROPONIN C-AKIN-1 PROTEIN"/>
    <property type="match status" value="1"/>
</dbReference>
<evidence type="ECO:0000259" key="5">
    <source>
        <dbReference type="Pfam" id="PF06094"/>
    </source>
</evidence>
<dbReference type="InterPro" id="IPR009288">
    <property type="entry name" value="AIG2-like_dom"/>
</dbReference>
<evidence type="ECO:0000313" key="6">
    <source>
        <dbReference type="Proteomes" id="UP000322000"/>
    </source>
</evidence>
<dbReference type="PANTHER" id="PTHR12510:SF4">
    <property type="entry name" value="GAMMA-GLUTAMYLAMINECYCLOTRANSFERASE"/>
    <property type="match status" value="1"/>
</dbReference>
<feature type="domain" description="Gamma-glutamylcyclotransferase AIG2-like" evidence="5">
    <location>
        <begin position="30"/>
        <end position="157"/>
    </location>
</feature>
<accession>A0A7E5WMT3</accession>
<dbReference type="GeneID" id="113504119"/>
<dbReference type="AlphaFoldDB" id="A0A7E5WMT3"/>
<dbReference type="InterPro" id="IPR036568">
    <property type="entry name" value="GGCT-like_sf"/>
</dbReference>
<dbReference type="RefSeq" id="XP_026742049.1">
    <property type="nucleotide sequence ID" value="XM_026886248.1"/>
</dbReference>
<evidence type="ECO:0000256" key="1">
    <source>
        <dbReference type="ARBA" id="ARBA00008861"/>
    </source>
</evidence>
<gene>
    <name evidence="7 8" type="primary">LOC113504119</name>
</gene>
<evidence type="ECO:0000313" key="7">
    <source>
        <dbReference type="RefSeq" id="XP_026742048.1"/>
    </source>
</evidence>
<evidence type="ECO:0000256" key="3">
    <source>
        <dbReference type="RuleBase" id="RU367036"/>
    </source>
</evidence>
<feature type="active site" description="Proton acceptor" evidence="2">
    <location>
        <position position="108"/>
    </location>
</feature>
<dbReference type="OrthoDB" id="113620at2759"/>
<dbReference type="GO" id="GO:0061929">
    <property type="term" value="F:gamma-glutamylaminecyclotransferase activity"/>
    <property type="evidence" value="ECO:0007669"/>
    <property type="project" value="InterPro"/>
</dbReference>
<sequence>MSSALMIKFLGLPVPKQIGYVHTTRMMHKVFVYGTLKRDEPNNYWLSDKKNGHSAYIGEGTTTKKYPLIIATKYNIPFLIFKPGTGNLVKGEVYQVDDAMLGKLDILEDHPNYYVRELDDINTIKDKSNEEVMFKCWVYFLKKFKPELLRRPMLESYSSLGPHGLPYMDRSKRDPYHNYKSEIKGDNEPSDSS</sequence>
<keyword evidence="6" id="KW-1185">Reference proteome</keyword>
<reference evidence="7 8" key="1">
    <citation type="submission" date="2025-04" db="UniProtKB">
        <authorList>
            <consortium name="RefSeq"/>
        </authorList>
    </citation>
    <scope>IDENTIFICATION</scope>
</reference>
<evidence type="ECO:0000256" key="2">
    <source>
        <dbReference type="PIRSR" id="PIRSR639126-1"/>
    </source>
</evidence>
<evidence type="ECO:0000313" key="8">
    <source>
        <dbReference type="RefSeq" id="XP_026742049.1"/>
    </source>
</evidence>
<feature type="region of interest" description="Disordered" evidence="4">
    <location>
        <begin position="166"/>
        <end position="193"/>
    </location>
</feature>
<comment type="similarity">
    <text evidence="1 3">Belongs to the gamma-glutamylcyclotransferase family.</text>
</comment>
<dbReference type="RefSeq" id="XP_026742048.1">
    <property type="nucleotide sequence ID" value="XM_026886247.1"/>
</dbReference>
<feature type="compositionally biased region" description="Basic and acidic residues" evidence="4">
    <location>
        <begin position="169"/>
        <end position="187"/>
    </location>
</feature>
<protein>
    <recommendedName>
        <fullName evidence="3">Gamma-glutamylcyclotransferase family protein</fullName>
    </recommendedName>
</protein>
<dbReference type="InterPro" id="IPR039126">
    <property type="entry name" value="GGACT"/>
</dbReference>
<dbReference type="CDD" id="cd06661">
    <property type="entry name" value="GGCT_like"/>
    <property type="match status" value="1"/>
</dbReference>
<dbReference type="SUPFAM" id="SSF110857">
    <property type="entry name" value="Gamma-glutamyl cyclotransferase-like"/>
    <property type="match status" value="1"/>
</dbReference>
<proteinExistence type="inferred from homology"/>
<dbReference type="KEGG" id="tnl:113504119"/>
<organism evidence="6 7">
    <name type="scientific">Trichoplusia ni</name>
    <name type="common">Cabbage looper</name>
    <dbReference type="NCBI Taxonomy" id="7111"/>
    <lineage>
        <taxon>Eukaryota</taxon>
        <taxon>Metazoa</taxon>
        <taxon>Ecdysozoa</taxon>
        <taxon>Arthropoda</taxon>
        <taxon>Hexapoda</taxon>
        <taxon>Insecta</taxon>
        <taxon>Pterygota</taxon>
        <taxon>Neoptera</taxon>
        <taxon>Endopterygota</taxon>
        <taxon>Lepidoptera</taxon>
        <taxon>Glossata</taxon>
        <taxon>Ditrysia</taxon>
        <taxon>Noctuoidea</taxon>
        <taxon>Noctuidae</taxon>
        <taxon>Plusiinae</taxon>
        <taxon>Trichoplusia</taxon>
    </lineage>
</organism>
<dbReference type="Pfam" id="PF06094">
    <property type="entry name" value="GGACT"/>
    <property type="match status" value="1"/>
</dbReference>
<name>A0A7E5WMT3_TRINI</name>
<dbReference type="GO" id="GO:0005829">
    <property type="term" value="C:cytosol"/>
    <property type="evidence" value="ECO:0007669"/>
    <property type="project" value="TreeGrafter"/>
</dbReference>
<dbReference type="Gene3D" id="3.10.490.10">
    <property type="entry name" value="Gamma-glutamyl cyclotransferase-like"/>
    <property type="match status" value="1"/>
</dbReference>
<evidence type="ECO:0000256" key="4">
    <source>
        <dbReference type="SAM" id="MobiDB-lite"/>
    </source>
</evidence>